<evidence type="ECO:0000256" key="2">
    <source>
        <dbReference type="HAMAP-Rule" id="MF_02235"/>
    </source>
</evidence>
<reference evidence="5 6" key="1">
    <citation type="submission" date="2018-11" db="EMBL/GenBank/DDBJ databases">
        <title>Flavobacterium sp. nov., YIM 102701-2 draft genome.</title>
        <authorList>
            <person name="Li G."/>
            <person name="Jiang Y."/>
        </authorList>
    </citation>
    <scope>NUCLEOTIDE SEQUENCE [LARGE SCALE GENOMIC DNA]</scope>
    <source>
        <strain evidence="5 6">YIM 102701-2</strain>
    </source>
</reference>
<dbReference type="GO" id="GO:0042450">
    <property type="term" value="P:L-arginine biosynthetic process via ornithine"/>
    <property type="evidence" value="ECO:0007669"/>
    <property type="project" value="TreeGrafter"/>
</dbReference>
<feature type="binding site" evidence="2">
    <location>
        <position position="293"/>
    </location>
    <ligand>
        <name>N(2)-succinyl-L-ornithine</name>
        <dbReference type="ChEBI" id="CHEBI:58514"/>
    </ligand>
</feature>
<dbReference type="InterPro" id="IPR006132">
    <property type="entry name" value="Asp/Orn_carbamoyltranf_P-bd"/>
</dbReference>
<evidence type="ECO:0000259" key="3">
    <source>
        <dbReference type="Pfam" id="PF00185"/>
    </source>
</evidence>
<feature type="domain" description="Aspartate/ornithine carbamoyltransferase carbamoyl-P binding" evidence="4">
    <location>
        <begin position="11"/>
        <end position="160"/>
    </location>
</feature>
<feature type="binding site" description="in other chain" evidence="2">
    <location>
        <begin position="47"/>
        <end position="50"/>
    </location>
    <ligand>
        <name>carbamoyl phosphate</name>
        <dbReference type="ChEBI" id="CHEBI:58228"/>
        <note>ligand shared between two neighboring subunits</note>
    </ligand>
</feature>
<dbReference type="EMBL" id="RQVQ01000017">
    <property type="protein sequence ID" value="RRJ90375.1"/>
    <property type="molecule type" value="Genomic_DNA"/>
</dbReference>
<keyword evidence="6" id="KW-1185">Reference proteome</keyword>
<dbReference type="PANTHER" id="PTHR45753:SF3">
    <property type="entry name" value="ORNITHINE TRANSCARBAMYLASE, MITOCHONDRIAL"/>
    <property type="match status" value="1"/>
</dbReference>
<dbReference type="EC" id="2.1.3.11" evidence="2"/>
<keyword evidence="2" id="KW-0028">Amino-acid biosynthesis</keyword>
<name>A0A3P3W5G6_9FLAO</name>
<dbReference type="UniPathway" id="UPA00068"/>
<dbReference type="Gene3D" id="3.40.50.1370">
    <property type="entry name" value="Aspartate/ornithine carbamoyltransferase"/>
    <property type="match status" value="2"/>
</dbReference>
<keyword evidence="2" id="KW-0055">Arginine biosynthesis</keyword>
<evidence type="ECO:0000259" key="4">
    <source>
        <dbReference type="Pfam" id="PF02729"/>
    </source>
</evidence>
<dbReference type="HAMAP" id="MF_02235">
    <property type="entry name" value="SOTCase"/>
    <property type="match status" value="1"/>
</dbReference>
<feature type="binding site" evidence="2">
    <location>
        <position position="253"/>
    </location>
    <ligand>
        <name>N(2)-succinyl-L-ornithine</name>
        <dbReference type="ChEBI" id="CHEBI:58514"/>
    </ligand>
</feature>
<dbReference type="GO" id="GO:0019240">
    <property type="term" value="P:citrulline biosynthetic process"/>
    <property type="evidence" value="ECO:0007669"/>
    <property type="project" value="TreeGrafter"/>
</dbReference>
<dbReference type="PANTHER" id="PTHR45753">
    <property type="entry name" value="ORNITHINE CARBAMOYLTRANSFERASE, MITOCHONDRIAL"/>
    <property type="match status" value="1"/>
</dbReference>
<comment type="pathway">
    <text evidence="2">Amino-acid biosynthesis; L-arginine biosynthesis.</text>
</comment>
<organism evidence="5 6">
    <name type="scientific">Paenimyroides tangerinum</name>
    <dbReference type="NCBI Taxonomy" id="2488728"/>
    <lineage>
        <taxon>Bacteria</taxon>
        <taxon>Pseudomonadati</taxon>
        <taxon>Bacteroidota</taxon>
        <taxon>Flavobacteriia</taxon>
        <taxon>Flavobacteriales</taxon>
        <taxon>Flavobacteriaceae</taxon>
        <taxon>Paenimyroides</taxon>
    </lineage>
</organism>
<comment type="caution">
    <text evidence="5">The sequence shown here is derived from an EMBL/GenBank/DDBJ whole genome shotgun (WGS) entry which is preliminary data.</text>
</comment>
<dbReference type="AlphaFoldDB" id="A0A3P3W5G6"/>
<feature type="binding site" description="in other chain" evidence="2">
    <location>
        <begin position="289"/>
        <end position="290"/>
    </location>
    <ligand>
        <name>carbamoyl phosphate</name>
        <dbReference type="ChEBI" id="CHEBI:58228"/>
        <note>ligand shared between two neighboring subunits</note>
    </ligand>
</feature>
<proteinExistence type="inferred from homology"/>
<dbReference type="InterPro" id="IPR043696">
    <property type="entry name" value="ArgF'-like"/>
</dbReference>
<sequence>MEKFFSVGDVDNLSQIVKEALSEKASPNANEALGKHKMMGLVFLNPSLRTRLSTQKAAMNLGMNVMVMNMDKDGWALETRDGVVMNGTTVEHIREAAAVMGEYCDILGLRCFPGLKDAEEDYSEDLFNKFLKFCNTPVVSLESATRHPLQSLTDLITVIENSDYTFDEAKQQYIPNGKKPKVVLTWAPHVKALPQAVPNSFSEWMCEAQKQGLVDFVIAQPEGYELNEDFTSGATLVYNQEDAFKDADFIYVKNWSSYKDYGKILPVEGEWMPTLESLKITNDAKVMHCLPVRRDLELGSDILDSEKSLVVKEAGNRVWAAQVVIKRILENK</sequence>
<feature type="binding site" description="in other chain" evidence="2">
    <location>
        <position position="110"/>
    </location>
    <ligand>
        <name>carbamoyl phosphate</name>
        <dbReference type="ChEBI" id="CHEBI:58228"/>
        <note>ligand shared between two neighboring subunits</note>
    </ligand>
</feature>
<dbReference type="RefSeq" id="WP_125019060.1">
    <property type="nucleotide sequence ID" value="NZ_RQVQ01000017.1"/>
</dbReference>
<feature type="binding site" description="in other chain" evidence="2">
    <location>
        <position position="317"/>
    </location>
    <ligand>
        <name>carbamoyl phosphate</name>
        <dbReference type="ChEBI" id="CHEBI:58228"/>
        <note>ligand shared between two neighboring subunits</note>
    </ligand>
</feature>
<evidence type="ECO:0000256" key="1">
    <source>
        <dbReference type="ARBA" id="ARBA00022679"/>
    </source>
</evidence>
<feature type="binding site" evidence="2">
    <location>
        <position position="75"/>
    </location>
    <ligand>
        <name>carbamoyl phosphate</name>
        <dbReference type="ChEBI" id="CHEBI:58228"/>
        <note>ligand shared between two neighboring subunits</note>
    </ligand>
</feature>
<dbReference type="GO" id="GO:0016597">
    <property type="term" value="F:amino acid binding"/>
    <property type="evidence" value="ECO:0007669"/>
    <property type="project" value="InterPro"/>
</dbReference>
<keyword evidence="1 2" id="KW-0808">Transferase</keyword>
<dbReference type="Pfam" id="PF00185">
    <property type="entry name" value="OTCace"/>
    <property type="match status" value="1"/>
</dbReference>
<feature type="binding site" description="in other chain" evidence="2">
    <location>
        <begin position="147"/>
        <end position="150"/>
    </location>
    <ligand>
        <name>carbamoyl phosphate</name>
        <dbReference type="ChEBI" id="CHEBI:58228"/>
        <note>ligand shared between two neighboring subunits</note>
    </ligand>
</feature>
<dbReference type="PRINTS" id="PR00100">
    <property type="entry name" value="AOTCASE"/>
</dbReference>
<dbReference type="InterPro" id="IPR036901">
    <property type="entry name" value="Asp/Orn_carbamoylTrfase_sf"/>
</dbReference>
<dbReference type="SUPFAM" id="SSF53671">
    <property type="entry name" value="Aspartate/ornithine carbamoyltransferase"/>
    <property type="match status" value="1"/>
</dbReference>
<feature type="domain" description="Aspartate/ornithine carbamoyltransferase Asp/Orn-binding" evidence="3">
    <location>
        <begin position="214"/>
        <end position="325"/>
    </location>
</feature>
<evidence type="ECO:0000313" key="6">
    <source>
        <dbReference type="Proteomes" id="UP000275719"/>
    </source>
</evidence>
<feature type="binding site" evidence="2">
    <location>
        <position position="142"/>
    </location>
    <ligand>
        <name>N(2)-succinyl-L-ornithine</name>
        <dbReference type="ChEBI" id="CHEBI:58514"/>
    </ligand>
</feature>
<dbReference type="GO" id="GO:0004585">
    <property type="term" value="F:ornithine carbamoyltransferase activity"/>
    <property type="evidence" value="ECO:0007669"/>
    <property type="project" value="InterPro"/>
</dbReference>
<dbReference type="OrthoDB" id="9802587at2"/>
<comment type="function">
    <text evidence="2">Catalyzes the transfer of the carbamoyl group from carbamoyl phosphate to the delta-amino group of N(2)-succinyl-L-ornithine to produce N(2)-succinyl-L-citrulline. Is essential for arginine biosynthesis.</text>
</comment>
<comment type="subunit">
    <text evidence="2">Homotrimer.</text>
</comment>
<dbReference type="InterPro" id="IPR006130">
    <property type="entry name" value="Asp/Orn_carbamoylTrfase"/>
</dbReference>
<protein>
    <recommendedName>
        <fullName evidence="2">N-succinylornithine carbamoyltransferase</fullName>
        <ecNumber evidence="2">2.1.3.11</ecNumber>
    </recommendedName>
    <alternativeName>
        <fullName evidence="2">N-succinyl-L-ornithine transcarbamylase</fullName>
        <shortName evidence="2">SOTCase</shortName>
    </alternativeName>
</protein>
<accession>A0A3P3W5G6</accession>
<dbReference type="Pfam" id="PF02729">
    <property type="entry name" value="OTCace_N"/>
    <property type="match status" value="1"/>
</dbReference>
<dbReference type="PRINTS" id="PR00101">
    <property type="entry name" value="ATCASE"/>
</dbReference>
<dbReference type="Proteomes" id="UP000275719">
    <property type="component" value="Unassembled WGS sequence"/>
</dbReference>
<gene>
    <name evidence="2" type="primary">argF'</name>
    <name evidence="5" type="ORF">EG240_08980</name>
</gene>
<comment type="similarity">
    <text evidence="2">Belongs to the aspartate/ornithine carbamoyltransferase superfamily. SOTCase family.</text>
</comment>
<comment type="catalytic activity">
    <reaction evidence="2">
        <text>N(2)-succinyl-L-ornithine + carbamoyl phosphate = N(2)-succinyl-L-citrulline + phosphate + H(+)</text>
        <dbReference type="Rhea" id="RHEA:25884"/>
        <dbReference type="ChEBI" id="CHEBI:15378"/>
        <dbReference type="ChEBI" id="CHEBI:43474"/>
        <dbReference type="ChEBI" id="CHEBI:58228"/>
        <dbReference type="ChEBI" id="CHEBI:58514"/>
        <dbReference type="ChEBI" id="CHEBI:58862"/>
        <dbReference type="EC" id="2.1.3.11"/>
    </reaction>
</comment>
<feature type="binding site" evidence="2">
    <location>
        <position position="189"/>
    </location>
    <ligand>
        <name>N(2)-succinyl-L-ornithine</name>
        <dbReference type="ChEBI" id="CHEBI:58514"/>
    </ligand>
</feature>
<evidence type="ECO:0000313" key="5">
    <source>
        <dbReference type="EMBL" id="RRJ90375.1"/>
    </source>
</evidence>
<dbReference type="InterPro" id="IPR006131">
    <property type="entry name" value="Asp_carbamoyltransf_Asp/Orn-bd"/>
</dbReference>